<keyword evidence="3" id="KW-0472">Membrane</keyword>
<keyword evidence="8" id="KW-1185">Reference proteome</keyword>
<evidence type="ECO:0000256" key="3">
    <source>
        <dbReference type="ARBA" id="ARBA00022787"/>
    </source>
</evidence>
<keyword evidence="3" id="KW-0496">Mitochondrion</keyword>
<accession>F0YID1</accession>
<feature type="non-terminal residue" evidence="7">
    <location>
        <position position="1"/>
    </location>
</feature>
<dbReference type="OrthoDB" id="10254455at2759"/>
<feature type="domain" description="AAA+ ATPase" evidence="6">
    <location>
        <begin position="56"/>
        <end position="194"/>
    </location>
</feature>
<dbReference type="Gene3D" id="3.40.50.300">
    <property type="entry name" value="P-loop containing nucleotide triphosphate hydrolases"/>
    <property type="match status" value="1"/>
</dbReference>
<gene>
    <name evidence="7" type="ORF">AURANDRAFT_3580</name>
</gene>
<dbReference type="SUPFAM" id="SSF52540">
    <property type="entry name" value="P-loop containing nucleoside triphosphate hydrolases"/>
    <property type="match status" value="1"/>
</dbReference>
<keyword evidence="4" id="KW-0067">ATP-binding</keyword>
<keyword evidence="5" id="KW-0175">Coiled coil</keyword>
<dbReference type="KEGG" id="aaf:AURANDRAFT_3580"/>
<dbReference type="EMBL" id="GL833144">
    <property type="protein sequence ID" value="EGB05138.1"/>
    <property type="molecule type" value="Genomic_DNA"/>
</dbReference>
<name>F0YID1_AURAN</name>
<evidence type="ECO:0000313" key="8">
    <source>
        <dbReference type="Proteomes" id="UP000002729"/>
    </source>
</evidence>
<dbReference type="InParanoid" id="F0YID1"/>
<dbReference type="FunFam" id="3.40.50.300:FF:001025">
    <property type="entry name" value="ATPase family, AAA domain-containing 2B"/>
    <property type="match status" value="1"/>
</dbReference>
<dbReference type="RefSeq" id="XP_009040157.1">
    <property type="nucleotide sequence ID" value="XM_009041909.1"/>
</dbReference>
<dbReference type="eggNOG" id="KOG0737">
    <property type="taxonomic scope" value="Eukaryota"/>
</dbReference>
<dbReference type="InterPro" id="IPR003593">
    <property type="entry name" value="AAA+_ATPase"/>
</dbReference>
<dbReference type="InterPro" id="IPR041569">
    <property type="entry name" value="AAA_lid_3"/>
</dbReference>
<protein>
    <recommendedName>
        <fullName evidence="6">AAA+ ATPase domain-containing protein</fullName>
    </recommendedName>
</protein>
<evidence type="ECO:0000256" key="2">
    <source>
        <dbReference type="ARBA" id="ARBA00022741"/>
    </source>
</evidence>
<dbReference type="InterPro" id="IPR003959">
    <property type="entry name" value="ATPase_AAA_core"/>
</dbReference>
<dbReference type="Proteomes" id="UP000002729">
    <property type="component" value="Unassembled WGS sequence"/>
</dbReference>
<dbReference type="GeneID" id="20221672"/>
<dbReference type="Gene3D" id="1.10.8.60">
    <property type="match status" value="1"/>
</dbReference>
<proteinExistence type="predicted"/>
<dbReference type="GO" id="GO:0016887">
    <property type="term" value="F:ATP hydrolysis activity"/>
    <property type="evidence" value="ECO:0007669"/>
    <property type="project" value="InterPro"/>
</dbReference>
<dbReference type="InterPro" id="IPR051701">
    <property type="entry name" value="Mito_OM_Translocase_MSP1"/>
</dbReference>
<dbReference type="GO" id="GO:0005524">
    <property type="term" value="F:ATP binding"/>
    <property type="evidence" value="ECO:0007669"/>
    <property type="project" value="UniProtKB-KW"/>
</dbReference>
<evidence type="ECO:0000256" key="1">
    <source>
        <dbReference type="ARBA" id="ARBA00004572"/>
    </source>
</evidence>
<evidence type="ECO:0000313" key="7">
    <source>
        <dbReference type="EMBL" id="EGB05138.1"/>
    </source>
</evidence>
<dbReference type="PANTHER" id="PTHR45644:SF56">
    <property type="entry name" value="AAA ATPASE, PUTATIVE (AFU_ORTHOLOGUE AFUA_2G12920)-RELATED"/>
    <property type="match status" value="1"/>
</dbReference>
<organism evidence="8">
    <name type="scientific">Aureococcus anophagefferens</name>
    <name type="common">Harmful bloom alga</name>
    <dbReference type="NCBI Taxonomy" id="44056"/>
    <lineage>
        <taxon>Eukaryota</taxon>
        <taxon>Sar</taxon>
        <taxon>Stramenopiles</taxon>
        <taxon>Ochrophyta</taxon>
        <taxon>Pelagophyceae</taxon>
        <taxon>Pelagomonadales</taxon>
        <taxon>Pelagomonadaceae</taxon>
        <taxon>Aureococcus</taxon>
    </lineage>
</organism>
<evidence type="ECO:0000256" key="5">
    <source>
        <dbReference type="ARBA" id="ARBA00023054"/>
    </source>
</evidence>
<dbReference type="PANTHER" id="PTHR45644">
    <property type="entry name" value="AAA ATPASE, PUTATIVE (AFU_ORTHOLOGUE AFUA_2G12920)-RELATED-RELATED"/>
    <property type="match status" value="1"/>
</dbReference>
<feature type="non-terminal residue" evidence="7">
    <location>
        <position position="315"/>
    </location>
</feature>
<dbReference type="InterPro" id="IPR027417">
    <property type="entry name" value="P-loop_NTPase"/>
</dbReference>
<sequence length="315" mass="33708">DKHEKALLGNVVAPSDVAVTYDMIGGLDAAKTALREAITYPLKYPALYEEGVAREACKGVLLFGPPGTGKTMLAKAVATEGGASFLAVDASAIENKWLGESEKNAKAVFSLARKLAPCVVFFDEIDAVLSSREGGDDTSHGTLTSVKTTLMQEWDGLKTTRDRVVVIGSTNRPYDLDEAVLRRLPRRVLVDLPDKASRRAILDVTLARNRLDASVDLDGVAAKLEGYSGSDCKEVCREAIHADELEATALTDDLKAKCAAALDPPKLREARAADFEAAIAKLSSSVADSGPEMAKVLEWNAQYGEVKKRTKAAQS</sequence>
<dbReference type="Pfam" id="PF00004">
    <property type="entry name" value="AAA"/>
    <property type="match status" value="1"/>
</dbReference>
<keyword evidence="2" id="KW-0547">Nucleotide-binding</keyword>
<dbReference type="Pfam" id="PF17862">
    <property type="entry name" value="AAA_lid_3"/>
    <property type="match status" value="1"/>
</dbReference>
<evidence type="ECO:0000256" key="4">
    <source>
        <dbReference type="ARBA" id="ARBA00022840"/>
    </source>
</evidence>
<keyword evidence="3" id="KW-1000">Mitochondrion outer membrane</keyword>
<dbReference type="AlphaFoldDB" id="F0YID1"/>
<dbReference type="GO" id="GO:0005741">
    <property type="term" value="C:mitochondrial outer membrane"/>
    <property type="evidence" value="ECO:0007669"/>
    <property type="project" value="UniProtKB-SubCell"/>
</dbReference>
<evidence type="ECO:0000259" key="6">
    <source>
        <dbReference type="SMART" id="SM00382"/>
    </source>
</evidence>
<dbReference type="SMART" id="SM00382">
    <property type="entry name" value="AAA"/>
    <property type="match status" value="1"/>
</dbReference>
<dbReference type="OMA" id="NTNICVL"/>
<comment type="subcellular location">
    <subcellularLocation>
        <location evidence="1">Mitochondrion outer membrane</location>
        <topology evidence="1">Single-pass membrane protein</topology>
    </subcellularLocation>
</comment>
<reference evidence="7 8" key="1">
    <citation type="journal article" date="2011" name="Proc. Natl. Acad. Sci. U.S.A.">
        <title>Niche of harmful alga Aureococcus anophagefferens revealed through ecogenomics.</title>
        <authorList>
            <person name="Gobler C.J."/>
            <person name="Berry D.L."/>
            <person name="Dyhrman S.T."/>
            <person name="Wilhelm S.W."/>
            <person name="Salamov A."/>
            <person name="Lobanov A.V."/>
            <person name="Zhang Y."/>
            <person name="Collier J.L."/>
            <person name="Wurch L.L."/>
            <person name="Kustka A.B."/>
            <person name="Dill B.D."/>
            <person name="Shah M."/>
            <person name="VerBerkmoes N.C."/>
            <person name="Kuo A."/>
            <person name="Terry A."/>
            <person name="Pangilinan J."/>
            <person name="Lindquist E.A."/>
            <person name="Lucas S."/>
            <person name="Paulsen I.T."/>
            <person name="Hattenrath-Lehmann T.K."/>
            <person name="Talmage S.C."/>
            <person name="Walker E.A."/>
            <person name="Koch F."/>
            <person name="Burson A.M."/>
            <person name="Marcoval M.A."/>
            <person name="Tang Y.Z."/>
            <person name="Lecleir G.R."/>
            <person name="Coyne K.J."/>
            <person name="Berg G.M."/>
            <person name="Bertrand E.M."/>
            <person name="Saito M.A."/>
            <person name="Gladyshev V.N."/>
            <person name="Grigoriev I.V."/>
        </authorList>
    </citation>
    <scope>NUCLEOTIDE SEQUENCE [LARGE SCALE GENOMIC DNA]</scope>
    <source>
        <strain evidence="8">CCMP 1984</strain>
    </source>
</reference>